<dbReference type="Gene3D" id="2.130.10.10">
    <property type="entry name" value="YVTN repeat-like/Quinoprotein amine dehydrogenase"/>
    <property type="match status" value="2"/>
</dbReference>
<proteinExistence type="predicted"/>
<protein>
    <submittedName>
        <fullName evidence="2">Outer membrane biogenesis protein BamB</fullName>
    </submittedName>
</protein>
<sequence>MNLPGYFVRCRRLRQSIATIQRSRIKHQRCEASLHSQPIVILGCCLAMISFHSLTADQPQWGDPRTHNLVSDETGLPDHLDPTAAGNLRWSIDMGNSSYGTPVIVDGKVIIGGNNSAPMDDRFTGIRGTLLCLDEASGELIWQLTVPKLTDKKYLDWHLGGICSAPTVVGDHVYVVSNRAEVLCLDINGLADGNDGPFVDEVAFISAGSDSPLTLEPHDADILWRFSMTEQLDVHHHDAAHSIILAHGDHLYLNTANGVDPKHSHIPQPDAPSLIVLDRHTGGLLATDGLGIGNEIFHCNWSSPVVANVDGHERILFCGGNGICYGFEPLPSDAKPDRGRTLRKVWQFDLDPGSPKEHVHDFVGNRHESPTNVMSQPVVVGDRLFVSSGGDIWWGKNEASLQCIDLSGTGDVTTTNLLWRFPLGRHCSASPTIHDGLVYIGDFGRTFYCLDADSGATVWKHPTKAEFWSTALVADGKVYVGNKRGSMFVFEAGRQKKLISEMQFETGLYGSPVASAGTLYISTFSRFFAFAP</sequence>
<dbReference type="InterPro" id="IPR015943">
    <property type="entry name" value="WD40/YVTN_repeat-like_dom_sf"/>
</dbReference>
<accession>A0A5C5Y438</accession>
<dbReference type="SMART" id="SM00564">
    <property type="entry name" value="PQQ"/>
    <property type="match status" value="4"/>
</dbReference>
<dbReference type="InterPro" id="IPR002372">
    <property type="entry name" value="PQQ_rpt_dom"/>
</dbReference>
<dbReference type="Proteomes" id="UP000317238">
    <property type="component" value="Unassembled WGS sequence"/>
</dbReference>
<dbReference type="PANTHER" id="PTHR34512">
    <property type="entry name" value="CELL SURFACE PROTEIN"/>
    <property type="match status" value="1"/>
</dbReference>
<gene>
    <name evidence="2" type="ORF">Pan14r_13390</name>
</gene>
<dbReference type="Pfam" id="PF13360">
    <property type="entry name" value="PQQ_2"/>
    <property type="match status" value="2"/>
</dbReference>
<organism evidence="2 3">
    <name type="scientific">Crateriforma conspicua</name>
    <dbReference type="NCBI Taxonomy" id="2527996"/>
    <lineage>
        <taxon>Bacteria</taxon>
        <taxon>Pseudomonadati</taxon>
        <taxon>Planctomycetota</taxon>
        <taxon>Planctomycetia</taxon>
        <taxon>Planctomycetales</taxon>
        <taxon>Planctomycetaceae</taxon>
        <taxon>Crateriforma</taxon>
    </lineage>
</organism>
<reference evidence="2 3" key="1">
    <citation type="submission" date="2019-02" db="EMBL/GenBank/DDBJ databases">
        <title>Deep-cultivation of Planctomycetes and their phenomic and genomic characterization uncovers novel biology.</title>
        <authorList>
            <person name="Wiegand S."/>
            <person name="Jogler M."/>
            <person name="Boedeker C."/>
            <person name="Pinto D."/>
            <person name="Vollmers J."/>
            <person name="Rivas-Marin E."/>
            <person name="Kohn T."/>
            <person name="Peeters S.H."/>
            <person name="Heuer A."/>
            <person name="Rast P."/>
            <person name="Oberbeckmann S."/>
            <person name="Bunk B."/>
            <person name="Jeske O."/>
            <person name="Meyerdierks A."/>
            <person name="Storesund J.E."/>
            <person name="Kallscheuer N."/>
            <person name="Luecker S."/>
            <person name="Lage O.M."/>
            <person name="Pohl T."/>
            <person name="Merkel B.J."/>
            <person name="Hornburger P."/>
            <person name="Mueller R.-W."/>
            <person name="Bruemmer F."/>
            <person name="Labrenz M."/>
            <person name="Spormann A.M."/>
            <person name="Op Den Camp H."/>
            <person name="Overmann J."/>
            <person name="Amann R."/>
            <person name="Jetten M.S.M."/>
            <person name="Mascher T."/>
            <person name="Medema M.H."/>
            <person name="Devos D.P."/>
            <person name="Kaster A.-K."/>
            <person name="Ovreas L."/>
            <person name="Rohde M."/>
            <person name="Galperin M.Y."/>
            <person name="Jogler C."/>
        </authorList>
    </citation>
    <scope>NUCLEOTIDE SEQUENCE [LARGE SCALE GENOMIC DNA]</scope>
    <source>
        <strain evidence="2 3">Pan14r</strain>
    </source>
</reference>
<dbReference type="InterPro" id="IPR018391">
    <property type="entry name" value="PQQ_b-propeller_rpt"/>
</dbReference>
<keyword evidence="3" id="KW-1185">Reference proteome</keyword>
<dbReference type="OrthoDB" id="231150at2"/>
<dbReference type="AlphaFoldDB" id="A0A5C5Y438"/>
<feature type="domain" description="Pyrrolo-quinoline quinone repeat" evidence="1">
    <location>
        <begin position="84"/>
        <end position="324"/>
    </location>
</feature>
<evidence type="ECO:0000313" key="2">
    <source>
        <dbReference type="EMBL" id="TWT69055.1"/>
    </source>
</evidence>
<dbReference type="EMBL" id="SJPL01000001">
    <property type="protein sequence ID" value="TWT69055.1"/>
    <property type="molecule type" value="Genomic_DNA"/>
</dbReference>
<dbReference type="SUPFAM" id="SSF50998">
    <property type="entry name" value="Quinoprotein alcohol dehydrogenase-like"/>
    <property type="match status" value="2"/>
</dbReference>
<evidence type="ECO:0000313" key="3">
    <source>
        <dbReference type="Proteomes" id="UP000317238"/>
    </source>
</evidence>
<dbReference type="InterPro" id="IPR011047">
    <property type="entry name" value="Quinoprotein_ADH-like_sf"/>
</dbReference>
<dbReference type="PANTHER" id="PTHR34512:SF30">
    <property type="entry name" value="OUTER MEMBRANE PROTEIN ASSEMBLY FACTOR BAMB"/>
    <property type="match status" value="1"/>
</dbReference>
<comment type="caution">
    <text evidence="2">The sequence shown here is derived from an EMBL/GenBank/DDBJ whole genome shotgun (WGS) entry which is preliminary data.</text>
</comment>
<feature type="domain" description="Pyrrolo-quinoline quinone repeat" evidence="1">
    <location>
        <begin position="413"/>
        <end position="492"/>
    </location>
</feature>
<evidence type="ECO:0000259" key="1">
    <source>
        <dbReference type="Pfam" id="PF13360"/>
    </source>
</evidence>
<name>A0A5C5Y438_9PLAN</name>